<dbReference type="EMBL" id="JBBYAF010000085">
    <property type="protein sequence ID" value="MEL3974763.1"/>
    <property type="molecule type" value="Genomic_DNA"/>
</dbReference>
<dbReference type="Proteomes" id="UP001389717">
    <property type="component" value="Unassembled WGS sequence"/>
</dbReference>
<name>A0ABU9KIW0_9BACI</name>
<evidence type="ECO:0000313" key="2">
    <source>
        <dbReference type="EMBL" id="MEL3974763.1"/>
    </source>
</evidence>
<proteinExistence type="predicted"/>
<accession>A0ABU9KIW0</accession>
<keyword evidence="1" id="KW-0472">Membrane</keyword>
<gene>
    <name evidence="2" type="ORF">AAEO50_20965</name>
</gene>
<organism evidence="2 3">
    <name type="scientific">Rossellomorea oryzaecorticis</name>
    <dbReference type="NCBI Taxonomy" id="1396505"/>
    <lineage>
        <taxon>Bacteria</taxon>
        <taxon>Bacillati</taxon>
        <taxon>Bacillota</taxon>
        <taxon>Bacilli</taxon>
        <taxon>Bacillales</taxon>
        <taxon>Bacillaceae</taxon>
        <taxon>Rossellomorea</taxon>
    </lineage>
</organism>
<feature type="transmembrane region" description="Helical" evidence="1">
    <location>
        <begin position="37"/>
        <end position="61"/>
    </location>
</feature>
<evidence type="ECO:0000256" key="1">
    <source>
        <dbReference type="SAM" id="Phobius"/>
    </source>
</evidence>
<keyword evidence="3" id="KW-1185">Reference proteome</keyword>
<keyword evidence="1" id="KW-1133">Transmembrane helix</keyword>
<keyword evidence="1" id="KW-0812">Transmembrane</keyword>
<evidence type="ECO:0000313" key="3">
    <source>
        <dbReference type="Proteomes" id="UP001389717"/>
    </source>
</evidence>
<reference evidence="2 3" key="1">
    <citation type="submission" date="2024-04" db="EMBL/GenBank/DDBJ databases">
        <title>Bacillus oryzaecorticis sp. nov., a moderately halophilic bacterium isolated from rice husks.</title>
        <authorList>
            <person name="Zhu H.-S."/>
        </authorList>
    </citation>
    <scope>NUCLEOTIDE SEQUENCE [LARGE SCALE GENOMIC DNA]</scope>
    <source>
        <strain evidence="2 3">ZC255</strain>
    </source>
</reference>
<comment type="caution">
    <text evidence="2">The sequence shown here is derived from an EMBL/GenBank/DDBJ whole genome shotgun (WGS) entry which is preliminary data.</text>
</comment>
<dbReference type="RefSeq" id="WP_341986323.1">
    <property type="nucleotide sequence ID" value="NZ_JBBYAF010000085.1"/>
</dbReference>
<protein>
    <submittedName>
        <fullName evidence="2">Uncharacterized protein</fullName>
    </submittedName>
</protein>
<feature type="transmembrane region" description="Helical" evidence="1">
    <location>
        <begin position="73"/>
        <end position="91"/>
    </location>
</feature>
<sequence>MMELFLFMLSIVIVIILYRNSDQEESYLFMKLLGYTILGAFMLEINRVKLPLGFVVFLLFFRDIPINTWGKKRAAYLGLTIFLLSVIIPFVEKEWYERPRTVTLQETNFYEGSLLEEWNNIKRELDVDNEYSVKLTDFRMVIDKHGEYERLDLSMVDESHPYTIFYRITLSGDGEAVRVNRSRYETEQRGTSPYTEADFVLTQFDLVTKSMLKDDGMNYYELKSDGQRMGYAVRDQKKFRVDTAGKKEFQDSELPVDAIVVDVCGTEGTIDEHGTLFECDTYEHYLFDVLERELELNSGTVLEVARKISPQIDQWLTEHIGEYIGSEKDGEFILKKDGVEKSVSEQEYIKALKETPVVEIHEEGQDKWEVKVENPYGKAPHIMEFEMTGKGPEISKLHFR</sequence>